<comment type="caution">
    <text evidence="1">The sequence shown here is derived from an EMBL/GenBank/DDBJ whole genome shotgun (WGS) entry which is preliminary data.</text>
</comment>
<dbReference type="Proteomes" id="UP001060215">
    <property type="component" value="Chromosome 4"/>
</dbReference>
<protein>
    <submittedName>
        <fullName evidence="1">Gamma-tubulin complex component 2</fullName>
    </submittedName>
</protein>
<evidence type="ECO:0000313" key="1">
    <source>
        <dbReference type="EMBL" id="KAI8015458.1"/>
    </source>
</evidence>
<organism evidence="1 2">
    <name type="scientific">Camellia lanceoleosa</name>
    <dbReference type="NCBI Taxonomy" id="1840588"/>
    <lineage>
        <taxon>Eukaryota</taxon>
        <taxon>Viridiplantae</taxon>
        <taxon>Streptophyta</taxon>
        <taxon>Embryophyta</taxon>
        <taxon>Tracheophyta</taxon>
        <taxon>Spermatophyta</taxon>
        <taxon>Magnoliopsida</taxon>
        <taxon>eudicotyledons</taxon>
        <taxon>Gunneridae</taxon>
        <taxon>Pentapetalae</taxon>
        <taxon>asterids</taxon>
        <taxon>Ericales</taxon>
        <taxon>Theaceae</taxon>
        <taxon>Camellia</taxon>
    </lineage>
</organism>
<proteinExistence type="predicted"/>
<accession>A0ACC0HRB1</accession>
<name>A0ACC0HRB1_9ERIC</name>
<sequence length="193" mass="23230">MKILRETPTLVIMRFKAGSVEPAHHHTFWHDLVVLKGSKRVRILSKKENYDLGVGDFLFTPARHVHWVKYFEDTEFFIKRRFSWWVGVKMKVQWPLSLVISRKAVTKYQLILRFLFHYKHVDLQLCGAWKIHQVLEPNWHVMHNRLQIAKSIDDVIEYHNFFLEKCIRECLLLLPEVLKIIKHVFVPKFQCLD</sequence>
<dbReference type="EMBL" id="CM045761">
    <property type="protein sequence ID" value="KAI8015458.1"/>
    <property type="molecule type" value="Genomic_DNA"/>
</dbReference>
<evidence type="ECO:0000313" key="2">
    <source>
        <dbReference type="Proteomes" id="UP001060215"/>
    </source>
</evidence>
<reference evidence="1 2" key="1">
    <citation type="journal article" date="2022" name="Plant J.">
        <title>Chromosome-level genome of Camellia lanceoleosa provides a valuable resource for understanding genome evolution and self-incompatibility.</title>
        <authorList>
            <person name="Gong W."/>
            <person name="Xiao S."/>
            <person name="Wang L."/>
            <person name="Liao Z."/>
            <person name="Chang Y."/>
            <person name="Mo W."/>
            <person name="Hu G."/>
            <person name="Li W."/>
            <person name="Zhao G."/>
            <person name="Zhu H."/>
            <person name="Hu X."/>
            <person name="Ji K."/>
            <person name="Xiang X."/>
            <person name="Song Q."/>
            <person name="Yuan D."/>
            <person name="Jin S."/>
            <person name="Zhang L."/>
        </authorList>
    </citation>
    <scope>NUCLEOTIDE SEQUENCE [LARGE SCALE GENOMIC DNA]</scope>
    <source>
        <strain evidence="1">SQ_2022a</strain>
    </source>
</reference>
<keyword evidence="2" id="KW-1185">Reference proteome</keyword>
<gene>
    <name evidence="1" type="ORF">LOK49_LG05G03136</name>
</gene>